<keyword evidence="1" id="KW-0732">Signal</keyword>
<proteinExistence type="predicted"/>
<reference evidence="2" key="1">
    <citation type="journal article" date="2014" name="Int. J. Syst. Evol. Microbiol.">
        <title>Complete genome sequence of Corynebacterium casei LMG S-19264T (=DSM 44701T), isolated from a smear-ripened cheese.</title>
        <authorList>
            <consortium name="US DOE Joint Genome Institute (JGI-PGF)"/>
            <person name="Walter F."/>
            <person name="Albersmeier A."/>
            <person name="Kalinowski J."/>
            <person name="Ruckert C."/>
        </authorList>
    </citation>
    <scope>NUCLEOTIDE SEQUENCE</scope>
    <source>
        <strain evidence="2">KCTC 12710</strain>
    </source>
</reference>
<sequence>MNTIKTFLFIVLISFNSPVEAKTTLPPNDFTSVTQQIETLLKASETTIYEDIVVAIKFKIDDNNKITVISNNSNSEGLTRFIKKRLNEKELYIDQDNNYRFYTISIQFLSTIY</sequence>
<dbReference type="EMBL" id="BMWZ01000001">
    <property type="protein sequence ID" value="GGZ69794.1"/>
    <property type="molecule type" value="Genomic_DNA"/>
</dbReference>
<protein>
    <recommendedName>
        <fullName evidence="4">TonB C-terminal domain-containing protein</fullName>
    </recommendedName>
</protein>
<accession>A0A918QRN7</accession>
<evidence type="ECO:0000256" key="1">
    <source>
        <dbReference type="SAM" id="SignalP"/>
    </source>
</evidence>
<feature type="signal peptide" evidence="1">
    <location>
        <begin position="1"/>
        <end position="21"/>
    </location>
</feature>
<organism evidence="2 3">
    <name type="scientific">Algibacter mikhailovii</name>
    <dbReference type="NCBI Taxonomy" id="425498"/>
    <lineage>
        <taxon>Bacteria</taxon>
        <taxon>Pseudomonadati</taxon>
        <taxon>Bacteroidota</taxon>
        <taxon>Flavobacteriia</taxon>
        <taxon>Flavobacteriales</taxon>
        <taxon>Flavobacteriaceae</taxon>
        <taxon>Algibacter</taxon>
    </lineage>
</organism>
<feature type="chain" id="PRO_5037412356" description="TonB C-terminal domain-containing protein" evidence="1">
    <location>
        <begin position="22"/>
        <end position="113"/>
    </location>
</feature>
<evidence type="ECO:0000313" key="3">
    <source>
        <dbReference type="Proteomes" id="UP000636004"/>
    </source>
</evidence>
<reference evidence="2" key="2">
    <citation type="submission" date="2020-09" db="EMBL/GenBank/DDBJ databases">
        <authorList>
            <person name="Sun Q."/>
            <person name="Kim S."/>
        </authorList>
    </citation>
    <scope>NUCLEOTIDE SEQUENCE</scope>
    <source>
        <strain evidence="2">KCTC 12710</strain>
    </source>
</reference>
<keyword evidence="3" id="KW-1185">Reference proteome</keyword>
<gene>
    <name evidence="2" type="ORF">GCM10007028_03600</name>
</gene>
<name>A0A918QRN7_9FLAO</name>
<dbReference type="RefSeq" id="WP_189358893.1">
    <property type="nucleotide sequence ID" value="NZ_BMWZ01000001.1"/>
</dbReference>
<comment type="caution">
    <text evidence="2">The sequence shown here is derived from an EMBL/GenBank/DDBJ whole genome shotgun (WGS) entry which is preliminary data.</text>
</comment>
<evidence type="ECO:0008006" key="4">
    <source>
        <dbReference type="Google" id="ProtNLM"/>
    </source>
</evidence>
<dbReference type="Proteomes" id="UP000636004">
    <property type="component" value="Unassembled WGS sequence"/>
</dbReference>
<dbReference type="AlphaFoldDB" id="A0A918QRN7"/>
<evidence type="ECO:0000313" key="2">
    <source>
        <dbReference type="EMBL" id="GGZ69794.1"/>
    </source>
</evidence>